<dbReference type="EMBL" id="LAZR01000215">
    <property type="protein sequence ID" value="KKN81367.1"/>
    <property type="molecule type" value="Genomic_DNA"/>
</dbReference>
<proteinExistence type="predicted"/>
<name>A0A0F9U250_9ZZZZ</name>
<accession>A0A0F9U250</accession>
<protein>
    <submittedName>
        <fullName evidence="1">Uncharacterized protein</fullName>
    </submittedName>
</protein>
<comment type="caution">
    <text evidence="1">The sequence shown here is derived from an EMBL/GenBank/DDBJ whole genome shotgun (WGS) entry which is preliminary data.</text>
</comment>
<sequence>MSHPKIGDMISFSFAVRICLDSSAASATDSGTIQPQERRFMMWRATLRKVEGLMYPSTVELIGYESPAVSSTTVRIRYRVGFLWWKRSVEQTLTRGDDDRWYDDRGRVSKFNDGGLDQLLGQITMDNDSMEYALLTTKK</sequence>
<reference evidence="1" key="1">
    <citation type="journal article" date="2015" name="Nature">
        <title>Complex archaea that bridge the gap between prokaryotes and eukaryotes.</title>
        <authorList>
            <person name="Spang A."/>
            <person name="Saw J.H."/>
            <person name="Jorgensen S.L."/>
            <person name="Zaremba-Niedzwiedzka K."/>
            <person name="Martijn J."/>
            <person name="Lind A.E."/>
            <person name="van Eijk R."/>
            <person name="Schleper C."/>
            <person name="Guy L."/>
            <person name="Ettema T.J."/>
        </authorList>
    </citation>
    <scope>NUCLEOTIDE SEQUENCE</scope>
</reference>
<gene>
    <name evidence="1" type="ORF">LCGC14_0319800</name>
</gene>
<evidence type="ECO:0000313" key="1">
    <source>
        <dbReference type="EMBL" id="KKN81367.1"/>
    </source>
</evidence>
<dbReference type="AlphaFoldDB" id="A0A0F9U250"/>
<organism evidence="1">
    <name type="scientific">marine sediment metagenome</name>
    <dbReference type="NCBI Taxonomy" id="412755"/>
    <lineage>
        <taxon>unclassified sequences</taxon>
        <taxon>metagenomes</taxon>
        <taxon>ecological metagenomes</taxon>
    </lineage>
</organism>